<evidence type="ECO:0000256" key="5">
    <source>
        <dbReference type="ARBA" id="ARBA00014723"/>
    </source>
</evidence>
<dbReference type="Proteomes" id="UP001220961">
    <property type="component" value="Chromosome 2"/>
</dbReference>
<evidence type="ECO:0000256" key="9">
    <source>
        <dbReference type="ARBA" id="ARBA00023065"/>
    </source>
</evidence>
<keyword evidence="7" id="KW-0375">Hydrogen ion transport</keyword>
<dbReference type="PANTHER" id="PTHR13126:SF0">
    <property type="entry name" value="ATP SYNTHASE MITOCHONDRIAL F1 COMPLEX ASSEMBLY FACTOR 1"/>
    <property type="match status" value="1"/>
</dbReference>
<dbReference type="PRINTS" id="PR00125">
    <property type="entry name" value="ATPASEDELTA"/>
</dbReference>
<dbReference type="Pfam" id="PF06644">
    <property type="entry name" value="ATP11"/>
    <property type="match status" value="1"/>
</dbReference>
<dbReference type="GO" id="GO:0005739">
    <property type="term" value="C:mitochondrion"/>
    <property type="evidence" value="ECO:0007669"/>
    <property type="project" value="UniProtKB-SubCell"/>
</dbReference>
<evidence type="ECO:0000256" key="1">
    <source>
        <dbReference type="ARBA" id="ARBA00004173"/>
    </source>
</evidence>
<dbReference type="InterPro" id="IPR010591">
    <property type="entry name" value="ATP11"/>
</dbReference>
<dbReference type="AlphaFoldDB" id="A0AAF0IVI6"/>
<evidence type="ECO:0000256" key="4">
    <source>
        <dbReference type="ARBA" id="ARBA00009116"/>
    </source>
</evidence>
<comment type="similarity">
    <text evidence="3">Belongs to the ATPase delta chain family.</text>
</comment>
<dbReference type="SUPFAM" id="SSF47928">
    <property type="entry name" value="N-terminal domain of the delta subunit of the F1F0-ATP synthase"/>
    <property type="match status" value="1"/>
</dbReference>
<keyword evidence="11" id="KW-0472">Membrane</keyword>
<gene>
    <name evidence="14" type="primary">ATP5</name>
    <name evidence="14" type="ORF">MCAP1_000767</name>
</gene>
<dbReference type="GO" id="GO:0033615">
    <property type="term" value="P:mitochondrial proton-transporting ATP synthase complex assembly"/>
    <property type="evidence" value="ECO:0007669"/>
    <property type="project" value="TreeGrafter"/>
</dbReference>
<dbReference type="HAMAP" id="MF_01416">
    <property type="entry name" value="ATP_synth_delta_bact"/>
    <property type="match status" value="1"/>
</dbReference>
<dbReference type="EMBL" id="CP119909">
    <property type="protein sequence ID" value="WFD18563.1"/>
    <property type="molecule type" value="Genomic_DNA"/>
</dbReference>
<reference evidence="14" key="1">
    <citation type="submission" date="2023-03" db="EMBL/GenBank/DDBJ databases">
        <title>Mating type loci evolution in Malassezia.</title>
        <authorList>
            <person name="Coelho M.A."/>
        </authorList>
    </citation>
    <scope>NUCLEOTIDE SEQUENCE</scope>
    <source>
        <strain evidence="14">CBS 10434</strain>
    </source>
</reference>
<evidence type="ECO:0000256" key="7">
    <source>
        <dbReference type="ARBA" id="ARBA00022781"/>
    </source>
</evidence>
<proteinExistence type="inferred from homology"/>
<evidence type="ECO:0000256" key="11">
    <source>
        <dbReference type="ARBA" id="ARBA00023136"/>
    </source>
</evidence>
<accession>A0AAF0IVI6</accession>
<dbReference type="GO" id="GO:0016020">
    <property type="term" value="C:membrane"/>
    <property type="evidence" value="ECO:0007669"/>
    <property type="project" value="UniProtKB-SubCell"/>
</dbReference>
<dbReference type="InterPro" id="IPR000711">
    <property type="entry name" value="ATPase_OSCP/dsu"/>
</dbReference>
<dbReference type="NCBIfam" id="TIGR01145">
    <property type="entry name" value="ATP_synt_delta"/>
    <property type="match status" value="1"/>
</dbReference>
<sequence length="649" mass="72172">MLTVKTRGYASQAAIRPPIQLEGLAGKYASAAYVSALTRGEKNLSKLESDLKYFNDVLKSDSQDATKLRTFLTNPTVTAEARSKTISDLLASQKGGADELTRNLFDALSENGRLGLSEKVIEDFLQLTSAHRGEVIITITSAKPLDKSVTSRLESALKGSQFATTAGAKSVKFDYKVNEALQGGFSVDLGDRSVDLSVANRVNKLNALLRELTTEVWIANQSGTSVMHINAVCAVSIVSYALYLDILVGQALLNMNLTPSASPVLTHATLPESYEDYLASKRMSTLMRNLGYELDLLQPLAGLESAHGQFARRLYKFLSLCVGPHVNAEELLDKFAAANGAASTEQKRQAQMSKYGEKLLAKAKDVEELAEKHRNEQKKAEAERQCSAHAASKASEGSVQDRDDALRRRLEERRIREEKRKLANEAEIASPVKPLSTFMNLDKTLRESPENIGKLWTGYHISRNKLSAVVPATTYLHMVETSRKFPQFVVPLPRAMKNDRDEDELGYEMQFLQWTMLPGPKCNSPNAPPPTAVMFTPLAEYQLRQEYAQPSLVLTHYTEFIESKGIVLMRGDITDSEANKEGSQSRPLLTQQDAQILALCLQRFYHIDWALEGLDNDEETEQRRVLLRAFHGKPENFDLSKLIQLSLQV</sequence>
<dbReference type="PANTHER" id="PTHR13126">
    <property type="entry name" value="CHAPERONE ATP11"/>
    <property type="match status" value="1"/>
</dbReference>
<protein>
    <recommendedName>
        <fullName evidence="5">ATP synthase subunit 5, mitochondrial</fullName>
    </recommendedName>
</protein>
<organism evidence="14 15">
    <name type="scientific">Malassezia caprae</name>
    <dbReference type="NCBI Taxonomy" id="1381934"/>
    <lineage>
        <taxon>Eukaryota</taxon>
        <taxon>Fungi</taxon>
        <taxon>Dikarya</taxon>
        <taxon>Basidiomycota</taxon>
        <taxon>Ustilaginomycotina</taxon>
        <taxon>Malasseziomycetes</taxon>
        <taxon>Malasseziales</taxon>
        <taxon>Malasseziaceae</taxon>
        <taxon>Malassezia</taxon>
    </lineage>
</organism>
<name>A0AAF0IVI6_9BASI</name>
<evidence type="ECO:0000313" key="15">
    <source>
        <dbReference type="Proteomes" id="UP001220961"/>
    </source>
</evidence>
<evidence type="ECO:0000256" key="12">
    <source>
        <dbReference type="ARBA" id="ARBA00023310"/>
    </source>
</evidence>
<feature type="region of interest" description="Disordered" evidence="13">
    <location>
        <begin position="370"/>
        <end position="405"/>
    </location>
</feature>
<evidence type="ECO:0000256" key="10">
    <source>
        <dbReference type="ARBA" id="ARBA00023128"/>
    </source>
</evidence>
<evidence type="ECO:0000313" key="14">
    <source>
        <dbReference type="EMBL" id="WFD18563.1"/>
    </source>
</evidence>
<keyword evidence="9" id="KW-0406">Ion transport</keyword>
<feature type="compositionally biased region" description="Basic and acidic residues" evidence="13">
    <location>
        <begin position="370"/>
        <end position="386"/>
    </location>
</feature>
<evidence type="ECO:0000256" key="8">
    <source>
        <dbReference type="ARBA" id="ARBA00022946"/>
    </source>
</evidence>
<comment type="similarity">
    <text evidence="4">Belongs to the ATP11 family.</text>
</comment>
<keyword evidence="12" id="KW-0066">ATP synthesis</keyword>
<keyword evidence="10" id="KW-0496">Mitochondrion</keyword>
<dbReference type="GO" id="GO:0046933">
    <property type="term" value="F:proton-transporting ATP synthase activity, rotational mechanism"/>
    <property type="evidence" value="ECO:0007669"/>
    <property type="project" value="InterPro"/>
</dbReference>
<evidence type="ECO:0000256" key="3">
    <source>
        <dbReference type="ARBA" id="ARBA00007046"/>
    </source>
</evidence>
<evidence type="ECO:0000256" key="2">
    <source>
        <dbReference type="ARBA" id="ARBA00004370"/>
    </source>
</evidence>
<comment type="subcellular location">
    <subcellularLocation>
        <location evidence="2">Membrane</location>
    </subcellularLocation>
    <subcellularLocation>
        <location evidence="1">Mitochondrion</location>
    </subcellularLocation>
</comment>
<dbReference type="Gene3D" id="1.10.520.20">
    <property type="entry name" value="N-terminal domain of the delta subunit of the F1F0-ATP synthase"/>
    <property type="match status" value="1"/>
</dbReference>
<dbReference type="Pfam" id="PF00213">
    <property type="entry name" value="OSCP"/>
    <property type="match status" value="1"/>
</dbReference>
<evidence type="ECO:0000256" key="6">
    <source>
        <dbReference type="ARBA" id="ARBA00022448"/>
    </source>
</evidence>
<dbReference type="InterPro" id="IPR026015">
    <property type="entry name" value="ATP_synth_OSCP/delta_N_sf"/>
</dbReference>
<keyword evidence="8" id="KW-0809">Transit peptide</keyword>
<keyword evidence="6" id="KW-0813">Transport</keyword>
<keyword evidence="15" id="KW-1185">Reference proteome</keyword>
<evidence type="ECO:0000256" key="13">
    <source>
        <dbReference type="SAM" id="MobiDB-lite"/>
    </source>
</evidence>